<feature type="region of interest" description="Disordered" evidence="1">
    <location>
        <begin position="289"/>
        <end position="316"/>
    </location>
</feature>
<proteinExistence type="predicted"/>
<feature type="region of interest" description="Disordered" evidence="1">
    <location>
        <begin position="1"/>
        <end position="77"/>
    </location>
</feature>
<keyword evidence="3" id="KW-1185">Reference proteome</keyword>
<name>A0A2G9T4A2_TELCI</name>
<reference evidence="2 3" key="1">
    <citation type="submission" date="2015-09" db="EMBL/GenBank/DDBJ databases">
        <title>Draft genome of the parasitic nematode Teladorsagia circumcincta isolate WARC Sus (inbred).</title>
        <authorList>
            <person name="Mitreva M."/>
        </authorList>
    </citation>
    <scope>NUCLEOTIDE SEQUENCE [LARGE SCALE GENOMIC DNA]</scope>
    <source>
        <strain evidence="2 3">S</strain>
    </source>
</reference>
<feature type="non-terminal residue" evidence="2">
    <location>
        <position position="316"/>
    </location>
</feature>
<feature type="compositionally biased region" description="Polar residues" evidence="1">
    <location>
        <begin position="98"/>
        <end position="116"/>
    </location>
</feature>
<feature type="compositionally biased region" description="Low complexity" evidence="1">
    <location>
        <begin position="57"/>
        <end position="68"/>
    </location>
</feature>
<feature type="compositionally biased region" description="Polar residues" evidence="1">
    <location>
        <begin position="167"/>
        <end position="184"/>
    </location>
</feature>
<protein>
    <submittedName>
        <fullName evidence="2">Uncharacterized protein</fullName>
    </submittedName>
</protein>
<evidence type="ECO:0000313" key="2">
    <source>
        <dbReference type="EMBL" id="PIO52787.1"/>
    </source>
</evidence>
<dbReference type="Proteomes" id="UP000230423">
    <property type="component" value="Unassembled WGS sequence"/>
</dbReference>
<organism evidence="2 3">
    <name type="scientific">Teladorsagia circumcincta</name>
    <name type="common">Brown stomach worm</name>
    <name type="synonym">Ostertagia circumcincta</name>
    <dbReference type="NCBI Taxonomy" id="45464"/>
    <lineage>
        <taxon>Eukaryota</taxon>
        <taxon>Metazoa</taxon>
        <taxon>Ecdysozoa</taxon>
        <taxon>Nematoda</taxon>
        <taxon>Chromadorea</taxon>
        <taxon>Rhabditida</taxon>
        <taxon>Rhabditina</taxon>
        <taxon>Rhabditomorpha</taxon>
        <taxon>Strongyloidea</taxon>
        <taxon>Trichostrongylidae</taxon>
        <taxon>Teladorsagia</taxon>
    </lineage>
</organism>
<feature type="region of interest" description="Disordered" evidence="1">
    <location>
        <begin position="96"/>
        <end position="270"/>
    </location>
</feature>
<feature type="compositionally biased region" description="Low complexity" evidence="1">
    <location>
        <begin position="141"/>
        <end position="161"/>
    </location>
</feature>
<feature type="compositionally biased region" description="Basic and acidic residues" evidence="1">
    <location>
        <begin position="1"/>
        <end position="10"/>
    </location>
</feature>
<feature type="compositionally biased region" description="Acidic residues" evidence="1">
    <location>
        <begin position="20"/>
        <end position="31"/>
    </location>
</feature>
<accession>A0A2G9T4A2</accession>
<sequence length="316" mass="32548">MGKSVDRETTEAAILKSDTSTEEGSGEDELTTLEAHLSEHTKPSESGVFLSSFTADSSTESPTSSSSEGRVTTPGETVLQAFLNVSATPGEHTVIHTFKSSSSSPVTLLVNGSSDGKTPLRTTATTHSHTSSTNEPPGPSTDGKTPTQTTATTHSHTGSTKEPSEPSPQTTATTHSHNGSTKQPSPLPTERVVTWTVSSAGVSRPDSITEEPLLTSSEEAITVAGSEAAPETSSPAAESSVASTRGHRISSISISEPPVVQSSVTPSYPTVPGLIRELVVTPTTEDLGKAPALLTTPEGSRFSASEEPDKATTATP</sequence>
<evidence type="ECO:0000313" key="3">
    <source>
        <dbReference type="Proteomes" id="UP000230423"/>
    </source>
</evidence>
<gene>
    <name evidence="2" type="ORF">TELCIR_25903</name>
</gene>
<dbReference type="EMBL" id="KZ426133">
    <property type="protein sequence ID" value="PIO52787.1"/>
    <property type="molecule type" value="Genomic_DNA"/>
</dbReference>
<evidence type="ECO:0000256" key="1">
    <source>
        <dbReference type="SAM" id="MobiDB-lite"/>
    </source>
</evidence>
<feature type="compositionally biased region" description="Low complexity" evidence="1">
    <location>
        <begin position="122"/>
        <end position="133"/>
    </location>
</feature>
<dbReference type="AlphaFoldDB" id="A0A2G9T4A2"/>
<feature type="compositionally biased region" description="Low complexity" evidence="1">
    <location>
        <begin position="224"/>
        <end position="264"/>
    </location>
</feature>